<evidence type="ECO:0000256" key="1">
    <source>
        <dbReference type="ARBA" id="ARBA00004141"/>
    </source>
</evidence>
<feature type="transmembrane region" description="Helical" evidence="5">
    <location>
        <begin position="276"/>
        <end position="298"/>
    </location>
</feature>
<dbReference type="CDD" id="cd09325">
    <property type="entry name" value="TDT_C4-dicarb_trans"/>
    <property type="match status" value="1"/>
</dbReference>
<organism evidence="6 7">
    <name type="scientific">Brochothrix thermosphacta</name>
    <name type="common">Microbacterium thermosphactum</name>
    <dbReference type="NCBI Taxonomy" id="2756"/>
    <lineage>
        <taxon>Bacteria</taxon>
        <taxon>Bacillati</taxon>
        <taxon>Bacillota</taxon>
        <taxon>Bacilli</taxon>
        <taxon>Bacillales</taxon>
        <taxon>Listeriaceae</taxon>
        <taxon>Brochothrix</taxon>
    </lineage>
</organism>
<dbReference type="Gene3D" id="1.50.10.150">
    <property type="entry name" value="Voltage-dependent anion channel"/>
    <property type="match status" value="1"/>
</dbReference>
<keyword evidence="2 5" id="KW-0812">Transmembrane</keyword>
<dbReference type="PANTHER" id="PTHR37955:SF1">
    <property type="entry name" value="DEP DOMAIN-CONTAINING PROTEIN"/>
    <property type="match status" value="1"/>
</dbReference>
<evidence type="ECO:0000256" key="2">
    <source>
        <dbReference type="ARBA" id="ARBA00022692"/>
    </source>
</evidence>
<accession>A0A1D2LPF6</accession>
<dbReference type="InterPro" id="IPR038665">
    <property type="entry name" value="Voltage-dep_anion_channel_sf"/>
</dbReference>
<feature type="transmembrane region" description="Helical" evidence="5">
    <location>
        <begin position="185"/>
        <end position="208"/>
    </location>
</feature>
<evidence type="ECO:0000313" key="6">
    <source>
        <dbReference type="EMBL" id="ATF25812.1"/>
    </source>
</evidence>
<dbReference type="InterPro" id="IPR004695">
    <property type="entry name" value="SLAC1/Mae1/Ssu1/TehA"/>
</dbReference>
<keyword evidence="4 5" id="KW-0472">Membrane</keyword>
<dbReference type="EMBL" id="CP023483">
    <property type="protein sequence ID" value="ATF25812.1"/>
    <property type="molecule type" value="Genomic_DNA"/>
</dbReference>
<dbReference type="GO" id="GO:0005886">
    <property type="term" value="C:plasma membrane"/>
    <property type="evidence" value="ECO:0007669"/>
    <property type="project" value="TreeGrafter"/>
</dbReference>
<evidence type="ECO:0000256" key="5">
    <source>
        <dbReference type="SAM" id="Phobius"/>
    </source>
</evidence>
<evidence type="ECO:0000313" key="7">
    <source>
        <dbReference type="Proteomes" id="UP000243591"/>
    </source>
</evidence>
<feature type="transmembrane region" description="Helical" evidence="5">
    <location>
        <begin position="156"/>
        <end position="173"/>
    </location>
</feature>
<protein>
    <submittedName>
        <fullName evidence="6">C4-dicarboxylate ABC transporter</fullName>
    </submittedName>
</protein>
<proteinExistence type="predicted"/>
<dbReference type="STRING" id="2756.BFR44_06805"/>
<evidence type="ECO:0000256" key="3">
    <source>
        <dbReference type="ARBA" id="ARBA00022989"/>
    </source>
</evidence>
<feature type="transmembrane region" description="Helical" evidence="5">
    <location>
        <begin position="214"/>
        <end position="234"/>
    </location>
</feature>
<dbReference type="GO" id="GO:0046583">
    <property type="term" value="F:monoatomic cation efflux transmembrane transporter activity"/>
    <property type="evidence" value="ECO:0007669"/>
    <property type="project" value="TreeGrafter"/>
</dbReference>
<feature type="transmembrane region" description="Helical" evidence="5">
    <location>
        <begin position="99"/>
        <end position="121"/>
    </location>
</feature>
<evidence type="ECO:0000256" key="4">
    <source>
        <dbReference type="ARBA" id="ARBA00023136"/>
    </source>
</evidence>
<dbReference type="Pfam" id="PF03595">
    <property type="entry name" value="SLAC1"/>
    <property type="match status" value="1"/>
</dbReference>
<sequence length="308" mass="34124">MKHFLAGIPLPMAGLALAVCSLGNLFKLWGNPLIGNGLAIIGGVMVFILVLKLLIHPGHVRSDFNNPIIVAVTPTFTMAIMILATYIEPLAGWHLVAQILWLVAVVLHIGLMIYFTARFVFPWHIGKIYPSWFVMYVGIGVIPVTSLNFYPTLGKTFLWIALALYVIVLPIVFKRVYWHKKMPEATLPLIGIIAAPASLCLAGCITIYGGEIRWLAIALLCLAQALYVFVLLQIPRVLRLSFYPSYAALTFPMVISATALTLSAKQLPQLQFLHVAGIIETVIACAMVLYVIIHYIVFLNTHMMKREA</sequence>
<dbReference type="Proteomes" id="UP000243591">
    <property type="component" value="Chromosome"/>
</dbReference>
<dbReference type="OrthoDB" id="309023at2"/>
<feature type="transmembrane region" description="Helical" evidence="5">
    <location>
        <begin position="34"/>
        <end position="55"/>
    </location>
</feature>
<feature type="transmembrane region" description="Helical" evidence="5">
    <location>
        <begin position="67"/>
        <end position="87"/>
    </location>
</feature>
<comment type="subcellular location">
    <subcellularLocation>
        <location evidence="1">Membrane</location>
        <topology evidence="1">Multi-pass membrane protein</topology>
    </subcellularLocation>
</comment>
<keyword evidence="3 5" id="KW-1133">Transmembrane helix</keyword>
<dbReference type="KEGG" id="bths:CNY62_05055"/>
<gene>
    <name evidence="6" type="ORF">CNY62_05055</name>
</gene>
<keyword evidence="7" id="KW-1185">Reference proteome</keyword>
<dbReference type="InterPro" id="IPR052951">
    <property type="entry name" value="Tellurite_res_ion_channel"/>
</dbReference>
<name>A0A1D2LPF6_BROTH</name>
<feature type="transmembrane region" description="Helical" evidence="5">
    <location>
        <begin position="246"/>
        <end position="264"/>
    </location>
</feature>
<dbReference type="PANTHER" id="PTHR37955">
    <property type="entry name" value="TELLURITE RESISTANCE PROTEIN TEHA"/>
    <property type="match status" value="1"/>
</dbReference>
<dbReference type="RefSeq" id="WP_069126176.1">
    <property type="nucleotide sequence ID" value="NZ_CP023483.1"/>
</dbReference>
<dbReference type="AlphaFoldDB" id="A0A1D2LPF6"/>
<reference evidence="6 7" key="1">
    <citation type="submission" date="2017-09" db="EMBL/GenBank/DDBJ databases">
        <title>Complete Genome Sequences of Two Strains of the Meat Spoilage Bacterium Brochothrix thermosphacta Isolated from Ground Chicken.</title>
        <authorList>
            <person name="Paoli G.C."/>
            <person name="Wijey C."/>
            <person name="Chen C.-Y."/>
            <person name="Nguyen L."/>
            <person name="Yan X."/>
            <person name="Irwin P.L."/>
        </authorList>
    </citation>
    <scope>NUCLEOTIDE SEQUENCE [LARGE SCALE GENOMIC DNA]</scope>
    <source>
        <strain evidence="6 7">BI</strain>
    </source>
</reference>
<feature type="transmembrane region" description="Helical" evidence="5">
    <location>
        <begin position="133"/>
        <end position="150"/>
    </location>
</feature>